<accession>A0ABV7H6X5</accession>
<evidence type="ECO:0000256" key="4">
    <source>
        <dbReference type="ARBA" id="ARBA00023014"/>
    </source>
</evidence>
<dbReference type="Gene3D" id="2.102.10.10">
    <property type="entry name" value="Rieske [2Fe-2S] iron-sulphur domain"/>
    <property type="match status" value="1"/>
</dbReference>
<keyword evidence="2" id="KW-0479">Metal-binding</keyword>
<organism evidence="6 7">
    <name type="scientific">Litoribrevibacter euphylliae</name>
    <dbReference type="NCBI Taxonomy" id="1834034"/>
    <lineage>
        <taxon>Bacteria</taxon>
        <taxon>Pseudomonadati</taxon>
        <taxon>Pseudomonadota</taxon>
        <taxon>Gammaproteobacteria</taxon>
        <taxon>Oceanospirillales</taxon>
        <taxon>Oceanospirillaceae</taxon>
        <taxon>Litoribrevibacter</taxon>
    </lineage>
</organism>
<evidence type="ECO:0000256" key="3">
    <source>
        <dbReference type="ARBA" id="ARBA00023004"/>
    </source>
</evidence>
<dbReference type="Pfam" id="PF00355">
    <property type="entry name" value="Rieske"/>
    <property type="match status" value="1"/>
</dbReference>
<keyword evidence="7" id="KW-1185">Reference proteome</keyword>
<name>A0ABV7H6X5_9GAMM</name>
<reference evidence="7" key="1">
    <citation type="journal article" date="2019" name="Int. J. Syst. Evol. Microbiol.">
        <title>The Global Catalogue of Microorganisms (GCM) 10K type strain sequencing project: providing services to taxonomists for standard genome sequencing and annotation.</title>
        <authorList>
            <consortium name="The Broad Institute Genomics Platform"/>
            <consortium name="The Broad Institute Genome Sequencing Center for Infectious Disease"/>
            <person name="Wu L."/>
            <person name="Ma J."/>
        </authorList>
    </citation>
    <scope>NUCLEOTIDE SEQUENCE [LARGE SCALE GENOMIC DNA]</scope>
    <source>
        <strain evidence="7">KCTC 52438</strain>
    </source>
</reference>
<evidence type="ECO:0000256" key="2">
    <source>
        <dbReference type="ARBA" id="ARBA00022723"/>
    </source>
</evidence>
<dbReference type="RefSeq" id="WP_386715026.1">
    <property type="nucleotide sequence ID" value="NZ_JBHRSZ010000001.1"/>
</dbReference>
<dbReference type="PROSITE" id="PS51296">
    <property type="entry name" value="RIESKE"/>
    <property type="match status" value="1"/>
</dbReference>
<gene>
    <name evidence="6" type="ORF">ACFOEK_01360</name>
</gene>
<keyword evidence="3" id="KW-0408">Iron</keyword>
<dbReference type="InterPro" id="IPR017941">
    <property type="entry name" value="Rieske_2Fe-2S"/>
</dbReference>
<protein>
    <submittedName>
        <fullName evidence="6">Rieske (2Fe-2S) protein</fullName>
    </submittedName>
</protein>
<dbReference type="InterPro" id="IPR036922">
    <property type="entry name" value="Rieske_2Fe-2S_sf"/>
</dbReference>
<evidence type="ECO:0000313" key="7">
    <source>
        <dbReference type="Proteomes" id="UP001595476"/>
    </source>
</evidence>
<comment type="caution">
    <text evidence="6">The sequence shown here is derived from an EMBL/GenBank/DDBJ whole genome shotgun (WGS) entry which is preliminary data.</text>
</comment>
<evidence type="ECO:0000256" key="1">
    <source>
        <dbReference type="ARBA" id="ARBA00022714"/>
    </source>
</evidence>
<evidence type="ECO:0000313" key="6">
    <source>
        <dbReference type="EMBL" id="MFC3149669.1"/>
    </source>
</evidence>
<keyword evidence="1" id="KW-0001">2Fe-2S</keyword>
<keyword evidence="4" id="KW-0411">Iron-sulfur</keyword>
<feature type="domain" description="Rieske" evidence="5">
    <location>
        <begin position="17"/>
        <end position="83"/>
    </location>
</feature>
<sequence length="83" mass="9293">MTDILDYKEEGTFIIEHEGVRYQLPRHCPHRSGRLDHGKINLHAKTVSCPLHQSVFRFDSGEQVAGPSCGKLKVAITTSTKCD</sequence>
<evidence type="ECO:0000259" key="5">
    <source>
        <dbReference type="PROSITE" id="PS51296"/>
    </source>
</evidence>
<dbReference type="EMBL" id="JBHRSZ010000001">
    <property type="protein sequence ID" value="MFC3149669.1"/>
    <property type="molecule type" value="Genomic_DNA"/>
</dbReference>
<dbReference type="SUPFAM" id="SSF50022">
    <property type="entry name" value="ISP domain"/>
    <property type="match status" value="1"/>
</dbReference>
<proteinExistence type="predicted"/>
<dbReference type="Proteomes" id="UP001595476">
    <property type="component" value="Unassembled WGS sequence"/>
</dbReference>